<feature type="region of interest" description="Disordered" evidence="1">
    <location>
        <begin position="1"/>
        <end position="25"/>
    </location>
</feature>
<evidence type="ECO:0008006" key="4">
    <source>
        <dbReference type="Google" id="ProtNLM"/>
    </source>
</evidence>
<sequence>GRHQAKMRKSEMWRSGDNRWKRTGGDDTFNYPQPCAIRLPHGGVRCEKGCEVPEGAGRGPQSSNVCCNGSNRPCNSPIYAVRCRSQERCATAGSES</sequence>
<proteinExistence type="predicted"/>
<dbReference type="AlphaFoldDB" id="A0AAV5UVS9"/>
<organism evidence="2 3">
    <name type="scientific">Pristionchus fissidentatus</name>
    <dbReference type="NCBI Taxonomy" id="1538716"/>
    <lineage>
        <taxon>Eukaryota</taxon>
        <taxon>Metazoa</taxon>
        <taxon>Ecdysozoa</taxon>
        <taxon>Nematoda</taxon>
        <taxon>Chromadorea</taxon>
        <taxon>Rhabditida</taxon>
        <taxon>Rhabditina</taxon>
        <taxon>Diplogasteromorpha</taxon>
        <taxon>Diplogasteroidea</taxon>
        <taxon>Neodiplogasteridae</taxon>
        <taxon>Pristionchus</taxon>
    </lineage>
</organism>
<accession>A0AAV5UVS9</accession>
<feature type="compositionally biased region" description="Basic and acidic residues" evidence="1">
    <location>
        <begin position="8"/>
        <end position="25"/>
    </location>
</feature>
<feature type="non-terminal residue" evidence="2">
    <location>
        <position position="96"/>
    </location>
</feature>
<dbReference type="EMBL" id="BTSY01000001">
    <property type="protein sequence ID" value="GMT09834.1"/>
    <property type="molecule type" value="Genomic_DNA"/>
</dbReference>
<name>A0AAV5UVS9_9BILA</name>
<keyword evidence="3" id="KW-1185">Reference proteome</keyword>
<evidence type="ECO:0000313" key="3">
    <source>
        <dbReference type="Proteomes" id="UP001432322"/>
    </source>
</evidence>
<gene>
    <name evidence="2" type="ORF">PFISCL1PPCAC_1131</name>
</gene>
<evidence type="ECO:0000256" key="1">
    <source>
        <dbReference type="SAM" id="MobiDB-lite"/>
    </source>
</evidence>
<comment type="caution">
    <text evidence="2">The sequence shown here is derived from an EMBL/GenBank/DDBJ whole genome shotgun (WGS) entry which is preliminary data.</text>
</comment>
<protein>
    <recommendedName>
        <fullName evidence="4">Follistatin</fullName>
    </recommendedName>
</protein>
<reference evidence="2" key="1">
    <citation type="submission" date="2023-10" db="EMBL/GenBank/DDBJ databases">
        <title>Genome assembly of Pristionchus species.</title>
        <authorList>
            <person name="Yoshida K."/>
            <person name="Sommer R.J."/>
        </authorList>
    </citation>
    <scope>NUCLEOTIDE SEQUENCE</scope>
    <source>
        <strain evidence="2">RS5133</strain>
    </source>
</reference>
<evidence type="ECO:0000313" key="2">
    <source>
        <dbReference type="EMBL" id="GMT09834.1"/>
    </source>
</evidence>
<dbReference type="Proteomes" id="UP001432322">
    <property type="component" value="Unassembled WGS sequence"/>
</dbReference>
<feature type="non-terminal residue" evidence="2">
    <location>
        <position position="1"/>
    </location>
</feature>